<dbReference type="NCBIfam" id="TIGR00632">
    <property type="entry name" value="vsr"/>
    <property type="match status" value="1"/>
</dbReference>
<dbReference type="OrthoDB" id="9801520at2"/>
<dbReference type="EMBL" id="PYMA01000008">
    <property type="protein sequence ID" value="PSW18916.1"/>
    <property type="molecule type" value="Genomic_DNA"/>
</dbReference>
<keyword evidence="2 7" id="KW-0255">Endonuclease</keyword>
<keyword evidence="8" id="KW-1185">Reference proteome</keyword>
<evidence type="ECO:0000256" key="5">
    <source>
        <dbReference type="ARBA" id="ARBA00023204"/>
    </source>
</evidence>
<dbReference type="GO" id="GO:0004519">
    <property type="term" value="F:endonuclease activity"/>
    <property type="evidence" value="ECO:0007669"/>
    <property type="project" value="UniProtKB-KW"/>
</dbReference>
<dbReference type="AlphaFoldDB" id="A0A2T3NRK6"/>
<evidence type="ECO:0000256" key="1">
    <source>
        <dbReference type="ARBA" id="ARBA00022722"/>
    </source>
</evidence>
<reference evidence="7 8" key="1">
    <citation type="submission" date="2018-01" db="EMBL/GenBank/DDBJ databases">
        <title>Whole genome sequencing of Histamine producing bacteria.</title>
        <authorList>
            <person name="Butler K."/>
        </authorList>
    </citation>
    <scope>NUCLEOTIDE SEQUENCE [LARGE SCALE GENOMIC DNA]</scope>
    <source>
        <strain evidence="7 8">DSM 100436</strain>
    </source>
</reference>
<evidence type="ECO:0000256" key="3">
    <source>
        <dbReference type="ARBA" id="ARBA00022763"/>
    </source>
</evidence>
<accession>A0A2T3NRK6</accession>
<keyword evidence="4" id="KW-0378">Hydrolase</keyword>
<sequence length="166" mass="19425">MPDMSLFSSKNTKLEVGLRKLIFSKGFRYRLHVRDLKGSPDLVFPKYKAVIFVHGCFWHAHDECRVSHIPKSNQAFWLEKFRRNRERDSKAKEWLEKNGWRVLVIWECALKKSASFSVDELIDFVCCWLCGEAQSCEVRGESPLPMLELDINLFEARPCVTSKQNI</sequence>
<dbReference type="Gene3D" id="3.40.960.10">
    <property type="entry name" value="VSR Endonuclease"/>
    <property type="match status" value="1"/>
</dbReference>
<keyword evidence="1" id="KW-0540">Nuclease</keyword>
<dbReference type="Proteomes" id="UP000241771">
    <property type="component" value="Unassembled WGS sequence"/>
</dbReference>
<dbReference type="SUPFAM" id="SSF52980">
    <property type="entry name" value="Restriction endonuclease-like"/>
    <property type="match status" value="1"/>
</dbReference>
<evidence type="ECO:0000256" key="4">
    <source>
        <dbReference type="ARBA" id="ARBA00022801"/>
    </source>
</evidence>
<evidence type="ECO:0000313" key="8">
    <source>
        <dbReference type="Proteomes" id="UP000241771"/>
    </source>
</evidence>
<dbReference type="CDD" id="cd00221">
    <property type="entry name" value="Vsr"/>
    <property type="match status" value="1"/>
</dbReference>
<gene>
    <name evidence="7" type="ORF">C9I98_13750</name>
</gene>
<keyword evidence="5" id="KW-0234">DNA repair</keyword>
<organism evidence="7 8">
    <name type="scientific">Photobacterium sanctipauli</name>
    <dbReference type="NCBI Taxonomy" id="1342794"/>
    <lineage>
        <taxon>Bacteria</taxon>
        <taxon>Pseudomonadati</taxon>
        <taxon>Pseudomonadota</taxon>
        <taxon>Gammaproteobacteria</taxon>
        <taxon>Vibrionales</taxon>
        <taxon>Vibrionaceae</taxon>
        <taxon>Photobacterium</taxon>
    </lineage>
</organism>
<evidence type="ECO:0000256" key="2">
    <source>
        <dbReference type="ARBA" id="ARBA00022759"/>
    </source>
</evidence>
<dbReference type="InterPro" id="IPR011335">
    <property type="entry name" value="Restrct_endonuc-II-like"/>
</dbReference>
<keyword evidence="3" id="KW-0227">DNA damage</keyword>
<protein>
    <submittedName>
        <fullName evidence="7">Very short patch repair endonuclease</fullName>
    </submittedName>
</protein>
<name>A0A2T3NRK6_9GAMM</name>
<dbReference type="RefSeq" id="WP_081878859.1">
    <property type="nucleotide sequence ID" value="NZ_JGVO01000133.1"/>
</dbReference>
<dbReference type="GO" id="GO:0016787">
    <property type="term" value="F:hydrolase activity"/>
    <property type="evidence" value="ECO:0007669"/>
    <property type="project" value="UniProtKB-KW"/>
</dbReference>
<dbReference type="Pfam" id="PF03852">
    <property type="entry name" value="Vsr"/>
    <property type="match status" value="1"/>
</dbReference>
<comment type="caution">
    <text evidence="7">The sequence shown here is derived from an EMBL/GenBank/DDBJ whole genome shotgun (WGS) entry which is preliminary data.</text>
</comment>
<dbReference type="GO" id="GO:0006298">
    <property type="term" value="P:mismatch repair"/>
    <property type="evidence" value="ECO:0007669"/>
    <property type="project" value="InterPro"/>
</dbReference>
<evidence type="ECO:0000313" key="7">
    <source>
        <dbReference type="EMBL" id="PSW18916.1"/>
    </source>
</evidence>
<evidence type="ECO:0000256" key="6">
    <source>
        <dbReference type="ARBA" id="ARBA00029466"/>
    </source>
</evidence>
<comment type="similarity">
    <text evidence="6">Belongs to the Vsr family.</text>
</comment>
<proteinExistence type="inferred from homology"/>
<dbReference type="InterPro" id="IPR004603">
    <property type="entry name" value="DNA_mismatch_endonuc_vsr"/>
</dbReference>